<feature type="region of interest" description="Disordered" evidence="2">
    <location>
        <begin position="1"/>
        <end position="39"/>
    </location>
</feature>
<dbReference type="PROSITE" id="PS51504">
    <property type="entry name" value="H15"/>
    <property type="match status" value="1"/>
</dbReference>
<dbReference type="Proteomes" id="UP001212997">
    <property type="component" value="Unassembled WGS sequence"/>
</dbReference>
<dbReference type="GO" id="GO:0006334">
    <property type="term" value="P:nucleosome assembly"/>
    <property type="evidence" value="ECO:0007669"/>
    <property type="project" value="InterPro"/>
</dbReference>
<dbReference type="InterPro" id="IPR036390">
    <property type="entry name" value="WH_DNA-bd_sf"/>
</dbReference>
<organism evidence="4 5">
    <name type="scientific">Meripilus lineatus</name>
    <dbReference type="NCBI Taxonomy" id="2056292"/>
    <lineage>
        <taxon>Eukaryota</taxon>
        <taxon>Fungi</taxon>
        <taxon>Dikarya</taxon>
        <taxon>Basidiomycota</taxon>
        <taxon>Agaricomycotina</taxon>
        <taxon>Agaricomycetes</taxon>
        <taxon>Polyporales</taxon>
        <taxon>Meripilaceae</taxon>
        <taxon>Meripilus</taxon>
    </lineage>
</organism>
<dbReference type="GO" id="GO:0000786">
    <property type="term" value="C:nucleosome"/>
    <property type="evidence" value="ECO:0007669"/>
    <property type="project" value="InterPro"/>
</dbReference>
<feature type="region of interest" description="Disordered" evidence="2">
    <location>
        <begin position="101"/>
        <end position="206"/>
    </location>
</feature>
<evidence type="ECO:0000313" key="5">
    <source>
        <dbReference type="Proteomes" id="UP001212997"/>
    </source>
</evidence>
<feature type="compositionally biased region" description="Low complexity" evidence="2">
    <location>
        <begin position="154"/>
        <end position="185"/>
    </location>
</feature>
<feature type="compositionally biased region" description="Basic residues" evidence="2">
    <location>
        <begin position="186"/>
        <end position="206"/>
    </location>
</feature>
<protein>
    <recommendedName>
        <fullName evidence="1">Histone H1</fullName>
    </recommendedName>
</protein>
<evidence type="ECO:0000256" key="1">
    <source>
        <dbReference type="ARBA" id="ARBA00020833"/>
    </source>
</evidence>
<dbReference type="AlphaFoldDB" id="A0AAD5UV65"/>
<dbReference type="InterPro" id="IPR036388">
    <property type="entry name" value="WH-like_DNA-bd_sf"/>
</dbReference>
<sequence length="206" mass="21227">MAVGSSSRAAKSAPKATAKASAAKTKTVKPPSKTVGTHPSWKDLIKECITNSESARSGVSRVILKKYAEDTYKINMTPLQVSQLNRAIISGEKLGIFSLPKGPSGKVKLAPKTKPVPTKENAEAAAPVKKTPAKVVKAAPKPKPAVTKKKVVAKKSAAATTASKVTKKTASSSSRPGKKAAVAKVTKAKAAKAKAAPKPRGKKATA</sequence>
<dbReference type="SUPFAM" id="SSF46785">
    <property type="entry name" value="Winged helix' DNA-binding domain"/>
    <property type="match status" value="1"/>
</dbReference>
<evidence type="ECO:0000256" key="2">
    <source>
        <dbReference type="SAM" id="MobiDB-lite"/>
    </source>
</evidence>
<feature type="compositionally biased region" description="Low complexity" evidence="2">
    <location>
        <begin position="124"/>
        <end position="139"/>
    </location>
</feature>
<feature type="compositionally biased region" description="Low complexity" evidence="2">
    <location>
        <begin position="1"/>
        <end position="37"/>
    </location>
</feature>
<proteinExistence type="predicted"/>
<evidence type="ECO:0000259" key="3">
    <source>
        <dbReference type="PROSITE" id="PS51504"/>
    </source>
</evidence>
<keyword evidence="5" id="KW-1185">Reference proteome</keyword>
<feature type="domain" description="H15" evidence="3">
    <location>
        <begin position="37"/>
        <end position="111"/>
    </location>
</feature>
<accession>A0AAD5UV65</accession>
<dbReference type="InterPro" id="IPR005818">
    <property type="entry name" value="Histone_H1/H5_H15"/>
</dbReference>
<evidence type="ECO:0000313" key="4">
    <source>
        <dbReference type="EMBL" id="KAJ3478694.1"/>
    </source>
</evidence>
<dbReference type="Gene3D" id="1.10.10.10">
    <property type="entry name" value="Winged helix-like DNA-binding domain superfamily/Winged helix DNA-binding domain"/>
    <property type="match status" value="1"/>
</dbReference>
<dbReference type="EMBL" id="JANAWD010000491">
    <property type="protein sequence ID" value="KAJ3478694.1"/>
    <property type="molecule type" value="Genomic_DNA"/>
</dbReference>
<comment type="caution">
    <text evidence="4">The sequence shown here is derived from an EMBL/GenBank/DDBJ whole genome shotgun (WGS) entry which is preliminary data.</text>
</comment>
<dbReference type="Pfam" id="PF00538">
    <property type="entry name" value="Linker_histone"/>
    <property type="match status" value="1"/>
</dbReference>
<dbReference type="GO" id="GO:0003677">
    <property type="term" value="F:DNA binding"/>
    <property type="evidence" value="ECO:0007669"/>
    <property type="project" value="InterPro"/>
</dbReference>
<gene>
    <name evidence="4" type="ORF">NLI96_g9579</name>
</gene>
<reference evidence="4" key="1">
    <citation type="submission" date="2022-07" db="EMBL/GenBank/DDBJ databases">
        <title>Genome Sequence of Physisporinus lineatus.</title>
        <authorList>
            <person name="Buettner E."/>
        </authorList>
    </citation>
    <scope>NUCLEOTIDE SEQUENCE</scope>
    <source>
        <strain evidence="4">VT162</strain>
    </source>
</reference>
<name>A0AAD5UV65_9APHY</name>